<sequence length="134" mass="16155">MPTKKEIREWLKQQGHNEEWFSKQLNFTDVDKWFMSNKENPPNEWETFIDQIMNPREINLFLYQAWDITKKILEEWKLKSTDLNGTNDSKEAVPQGWMAFGIMKIYHTVFFVFLLYVLRLICGNVMLMNIRVCV</sequence>
<feature type="transmembrane region" description="Helical" evidence="1">
    <location>
        <begin position="97"/>
        <end position="118"/>
    </location>
</feature>
<keyword evidence="1" id="KW-0812">Transmembrane</keyword>
<evidence type="ECO:0000313" key="3">
    <source>
        <dbReference type="Proteomes" id="UP000236000"/>
    </source>
</evidence>
<gene>
    <name evidence="2" type="ORF">CXU22_05670</name>
</gene>
<keyword evidence="1" id="KW-0472">Membrane</keyword>
<dbReference type="EMBL" id="PJKA01000010">
    <property type="protein sequence ID" value="PNC18125.1"/>
    <property type="molecule type" value="Genomic_DNA"/>
</dbReference>
<evidence type="ECO:0000256" key="1">
    <source>
        <dbReference type="SAM" id="Phobius"/>
    </source>
</evidence>
<dbReference type="RefSeq" id="WP_102713440.1">
    <property type="nucleotide sequence ID" value="NZ_PJKA01000010.1"/>
</dbReference>
<comment type="caution">
    <text evidence="2">The sequence shown here is derived from an EMBL/GenBank/DDBJ whole genome shotgun (WGS) entry which is preliminary data.</text>
</comment>
<keyword evidence="1" id="KW-1133">Transmembrane helix</keyword>
<organism evidence="2 3">
    <name type="scientific">Akkermansia muciniphila</name>
    <dbReference type="NCBI Taxonomy" id="239935"/>
    <lineage>
        <taxon>Bacteria</taxon>
        <taxon>Pseudomonadati</taxon>
        <taxon>Verrucomicrobiota</taxon>
        <taxon>Verrucomicrobiia</taxon>
        <taxon>Verrucomicrobiales</taxon>
        <taxon>Akkermansiaceae</taxon>
        <taxon>Akkermansia</taxon>
    </lineage>
</organism>
<dbReference type="Proteomes" id="UP000236000">
    <property type="component" value="Unassembled WGS sequence"/>
</dbReference>
<evidence type="ECO:0000313" key="2">
    <source>
        <dbReference type="EMBL" id="PNC18125.1"/>
    </source>
</evidence>
<dbReference type="AlphaFoldDB" id="A0A2N8HDV1"/>
<proteinExistence type="predicted"/>
<name>A0A2N8HDV1_9BACT</name>
<accession>A0A2N8HDV1</accession>
<protein>
    <submittedName>
        <fullName evidence="2">Uncharacterized protein</fullName>
    </submittedName>
</protein>
<reference evidence="2 3" key="1">
    <citation type="journal article" date="2017" name="BMC Genomics">
        <title>Genome sequencing of 39 Akkermansia muciniphila isolates reveals its population structure, genomic and functional diverisity, and global distribution in mammalian gut microbiotas.</title>
        <authorList>
            <person name="Guo X."/>
            <person name="Li S."/>
            <person name="Zhang J."/>
            <person name="Wu F."/>
            <person name="Li X."/>
            <person name="Wu D."/>
            <person name="Zhang M."/>
            <person name="Ou Z."/>
            <person name="Jie Z."/>
            <person name="Yan Q."/>
            <person name="Li P."/>
            <person name="Yi J."/>
            <person name="Peng Y."/>
        </authorList>
    </citation>
    <scope>NUCLEOTIDE SEQUENCE [LARGE SCALE GENOMIC DNA]</scope>
    <source>
        <strain evidence="2 3">GP24</strain>
    </source>
</reference>